<evidence type="ECO:0000256" key="8">
    <source>
        <dbReference type="ARBA" id="ARBA00023159"/>
    </source>
</evidence>
<keyword evidence="10" id="KW-0539">Nucleus</keyword>
<dbReference type="Gene3D" id="3.40.630.10">
    <property type="entry name" value="Zn peptidases"/>
    <property type="match status" value="1"/>
</dbReference>
<accession>A0A5A7PKP3</accession>
<dbReference type="PANTHER" id="PTHR31744:SF216">
    <property type="entry name" value="NAC TRANSCRIPTION FACTOR"/>
    <property type="match status" value="1"/>
</dbReference>
<evidence type="ECO:0000259" key="12">
    <source>
        <dbReference type="PROSITE" id="PS51005"/>
    </source>
</evidence>
<evidence type="ECO:0000313" key="13">
    <source>
        <dbReference type="EMBL" id="GER33445.1"/>
    </source>
</evidence>
<name>A0A5A7PKP3_STRAF</name>
<feature type="region of interest" description="Disordered" evidence="11">
    <location>
        <begin position="478"/>
        <end position="548"/>
    </location>
</feature>
<feature type="domain" description="NAC" evidence="12">
    <location>
        <begin position="9"/>
        <end position="159"/>
    </location>
</feature>
<reference evidence="14" key="1">
    <citation type="journal article" date="2019" name="Curr. Biol.">
        <title>Genome Sequence of Striga asiatica Provides Insight into the Evolution of Plant Parasitism.</title>
        <authorList>
            <person name="Yoshida S."/>
            <person name="Kim S."/>
            <person name="Wafula E.K."/>
            <person name="Tanskanen J."/>
            <person name="Kim Y.M."/>
            <person name="Honaas L."/>
            <person name="Yang Z."/>
            <person name="Spallek T."/>
            <person name="Conn C.E."/>
            <person name="Ichihashi Y."/>
            <person name="Cheong K."/>
            <person name="Cui S."/>
            <person name="Der J.P."/>
            <person name="Gundlach H."/>
            <person name="Jiao Y."/>
            <person name="Hori C."/>
            <person name="Ishida J.K."/>
            <person name="Kasahara H."/>
            <person name="Kiba T."/>
            <person name="Kim M.S."/>
            <person name="Koo N."/>
            <person name="Laohavisit A."/>
            <person name="Lee Y.H."/>
            <person name="Lumba S."/>
            <person name="McCourt P."/>
            <person name="Mortimer J.C."/>
            <person name="Mutuku J.M."/>
            <person name="Nomura T."/>
            <person name="Sasaki-Sekimoto Y."/>
            <person name="Seto Y."/>
            <person name="Wang Y."/>
            <person name="Wakatake T."/>
            <person name="Sakakibara H."/>
            <person name="Demura T."/>
            <person name="Yamaguchi S."/>
            <person name="Yoneyama K."/>
            <person name="Manabe R.I."/>
            <person name="Nelson D.C."/>
            <person name="Schulman A.H."/>
            <person name="Timko M.P."/>
            <person name="dePamphilis C.W."/>
            <person name="Choi D."/>
            <person name="Shirasu K."/>
        </authorList>
    </citation>
    <scope>NUCLEOTIDE SEQUENCE [LARGE SCALE GENOMIC DNA]</scope>
    <source>
        <strain evidence="14">cv. UVA1</strain>
    </source>
</reference>
<evidence type="ECO:0000313" key="14">
    <source>
        <dbReference type="Proteomes" id="UP000325081"/>
    </source>
</evidence>
<dbReference type="InterPro" id="IPR036093">
    <property type="entry name" value="NAC_dom_sf"/>
</dbReference>
<dbReference type="AlphaFoldDB" id="A0A5A7PKP3"/>
<dbReference type="Proteomes" id="UP000325081">
    <property type="component" value="Unassembled WGS sequence"/>
</dbReference>
<keyword evidence="9" id="KW-0804">Transcription</keyword>
<protein>
    <submittedName>
        <fullName evidence="13">Nam-like protein 1</fullName>
    </submittedName>
</protein>
<dbReference type="GO" id="GO:0016020">
    <property type="term" value="C:membrane"/>
    <property type="evidence" value="ECO:0007669"/>
    <property type="project" value="UniProtKB-SubCell"/>
</dbReference>
<dbReference type="Pfam" id="PF02365">
    <property type="entry name" value="NAM"/>
    <property type="match status" value="1"/>
</dbReference>
<feature type="compositionally biased region" description="Basic and acidic residues" evidence="11">
    <location>
        <begin position="485"/>
        <end position="544"/>
    </location>
</feature>
<proteinExistence type="predicted"/>
<sequence length="742" mass="83588">MAVLPVKALPVGYRFRPTDEELIDHYLRNKINRRDKEVSVIREIDICKQEPWDLPHLSVVESHDNEWFFFCPKDRKYQNGQRLNRATEKGYWKATGKDRTIKSRKGKIGMKKTLVFYIGRAPDGKRTPWVIHEYRATDKSLDGTHPGQGSYVLCRLFKKPDLKKDEDGEHSNMNEVDEIPVSPSEFKFSAEDEQSESVTHIFSGSTGMQLSSVESRTTFDSKKDVVVTPLPIDLHVNSCVADEMENNVLDTTSIQSNADLEKMLADFCHPMQQTIFSPLYSQMQSELGNPYVYDGFTGDINHSQQNIPFQYGSNATADITEFLNSVLIEPEGQGFEESFSMFPLESTKLQLAKDSNSSCESEGEVWQDQFDARCLMNHEVIEENSNQESSPFQSEVTFDTDSYDHGNLGTAANHIPNNLPNIEKTGDYSPAIGDRGSGTGIVIMARQNINQPTAQNLADQGTAPRRIRLQKKFQVGPVQCSLPKESTDGEIITREPDPTEDKRVAEVHNPDELKKSSSEEEIKVEQPHDSATRDSARDDQHDNVDAPLASSKRLSTSLVSASLYMPKVFVAISLVTIRNPELSFQEFNTSALVGHQLDKLGILRASICQRTGLVARFGSVLPLAVAPLADMDILPLQEIARLLFQSVASFMIRKLEAIFGWHVGFQEPTESSFLEKLIPSVDSMTANDEKLHRHVWTAGSLLLDQGNMSDLQRIFLGIMFSIWIRNEKIWAVHPHHSPYFFP</sequence>
<evidence type="ECO:0000256" key="4">
    <source>
        <dbReference type="ARBA" id="ARBA00022989"/>
    </source>
</evidence>
<keyword evidence="5" id="KW-0805">Transcription regulation</keyword>
<dbReference type="GO" id="GO:0006355">
    <property type="term" value="P:regulation of DNA-templated transcription"/>
    <property type="evidence" value="ECO:0007669"/>
    <property type="project" value="InterPro"/>
</dbReference>
<keyword evidence="6" id="KW-0238">DNA-binding</keyword>
<evidence type="ECO:0000256" key="3">
    <source>
        <dbReference type="ARBA" id="ARBA00022692"/>
    </source>
</evidence>
<dbReference type="FunFam" id="2.170.150.80:FF:000002">
    <property type="entry name" value="Nac domain-containing protein 86"/>
    <property type="match status" value="1"/>
</dbReference>
<dbReference type="PANTHER" id="PTHR31744">
    <property type="entry name" value="PROTEIN CUP-SHAPED COTYLEDON 2-RELATED"/>
    <property type="match status" value="1"/>
</dbReference>
<evidence type="ECO:0000256" key="7">
    <source>
        <dbReference type="ARBA" id="ARBA00023136"/>
    </source>
</evidence>
<organism evidence="13 14">
    <name type="scientific">Striga asiatica</name>
    <name type="common">Asiatic witchweed</name>
    <name type="synonym">Buchnera asiatica</name>
    <dbReference type="NCBI Taxonomy" id="4170"/>
    <lineage>
        <taxon>Eukaryota</taxon>
        <taxon>Viridiplantae</taxon>
        <taxon>Streptophyta</taxon>
        <taxon>Embryophyta</taxon>
        <taxon>Tracheophyta</taxon>
        <taxon>Spermatophyta</taxon>
        <taxon>Magnoliopsida</taxon>
        <taxon>eudicotyledons</taxon>
        <taxon>Gunneridae</taxon>
        <taxon>Pentapetalae</taxon>
        <taxon>asterids</taxon>
        <taxon>lamiids</taxon>
        <taxon>Lamiales</taxon>
        <taxon>Orobanchaceae</taxon>
        <taxon>Buchnereae</taxon>
        <taxon>Striga</taxon>
    </lineage>
</organism>
<evidence type="ECO:0000256" key="6">
    <source>
        <dbReference type="ARBA" id="ARBA00023125"/>
    </source>
</evidence>
<dbReference type="GO" id="GO:0005634">
    <property type="term" value="C:nucleus"/>
    <property type="evidence" value="ECO:0007669"/>
    <property type="project" value="UniProtKB-SubCell"/>
</dbReference>
<dbReference type="PROSITE" id="PS51005">
    <property type="entry name" value="NAC"/>
    <property type="match status" value="1"/>
</dbReference>
<evidence type="ECO:0000256" key="1">
    <source>
        <dbReference type="ARBA" id="ARBA00004123"/>
    </source>
</evidence>
<evidence type="ECO:0000256" key="11">
    <source>
        <dbReference type="SAM" id="MobiDB-lite"/>
    </source>
</evidence>
<comment type="caution">
    <text evidence="13">The sequence shown here is derived from an EMBL/GenBank/DDBJ whole genome shotgun (WGS) entry which is preliminary data.</text>
</comment>
<comment type="subcellular location">
    <subcellularLocation>
        <location evidence="2">Membrane</location>
        <topology evidence="2">Single-pass membrane protein</topology>
    </subcellularLocation>
    <subcellularLocation>
        <location evidence="1">Nucleus</location>
    </subcellularLocation>
</comment>
<evidence type="ECO:0000256" key="5">
    <source>
        <dbReference type="ARBA" id="ARBA00023015"/>
    </source>
</evidence>
<keyword evidence="3" id="KW-0812">Transmembrane</keyword>
<evidence type="ECO:0000256" key="9">
    <source>
        <dbReference type="ARBA" id="ARBA00023163"/>
    </source>
</evidence>
<gene>
    <name evidence="13" type="ORF">STAS_09577</name>
</gene>
<evidence type="ECO:0000256" key="2">
    <source>
        <dbReference type="ARBA" id="ARBA00004167"/>
    </source>
</evidence>
<dbReference type="OrthoDB" id="737278at2759"/>
<dbReference type="GO" id="GO:0000976">
    <property type="term" value="F:transcription cis-regulatory region binding"/>
    <property type="evidence" value="ECO:0007669"/>
    <property type="project" value="UniProtKB-ARBA"/>
</dbReference>
<dbReference type="EMBL" id="BKCP01004738">
    <property type="protein sequence ID" value="GER33445.1"/>
    <property type="molecule type" value="Genomic_DNA"/>
</dbReference>
<dbReference type="SUPFAM" id="SSF101941">
    <property type="entry name" value="NAC domain"/>
    <property type="match status" value="1"/>
</dbReference>
<evidence type="ECO:0000256" key="10">
    <source>
        <dbReference type="ARBA" id="ARBA00023242"/>
    </source>
</evidence>
<dbReference type="SUPFAM" id="SSF53187">
    <property type="entry name" value="Zn-dependent exopeptidases"/>
    <property type="match status" value="1"/>
</dbReference>
<keyword evidence="14" id="KW-1185">Reference proteome</keyword>
<keyword evidence="4" id="KW-1133">Transmembrane helix</keyword>
<keyword evidence="7" id="KW-0472">Membrane</keyword>
<keyword evidence="8" id="KW-0010">Activator</keyword>
<dbReference type="Gene3D" id="2.170.150.80">
    <property type="entry name" value="NAC domain"/>
    <property type="match status" value="1"/>
</dbReference>
<dbReference type="InterPro" id="IPR003441">
    <property type="entry name" value="NAC-dom"/>
</dbReference>